<accession>A0A0B2UNI5</accession>
<gene>
    <name evidence="3" type="primary">X-element</name>
    <name evidence="3" type="ORF">Tcan_01768</name>
</gene>
<feature type="domain" description="Reverse transcriptase" evidence="2">
    <location>
        <begin position="95"/>
        <end position="186"/>
    </location>
</feature>
<evidence type="ECO:0000313" key="4">
    <source>
        <dbReference type="Proteomes" id="UP000031036"/>
    </source>
</evidence>
<dbReference type="STRING" id="6265.A0A0B2UNI5"/>
<dbReference type="OrthoDB" id="5876102at2759"/>
<proteinExistence type="predicted"/>
<evidence type="ECO:0000256" key="1">
    <source>
        <dbReference type="SAM" id="MobiDB-lite"/>
    </source>
</evidence>
<organism evidence="3 4">
    <name type="scientific">Toxocara canis</name>
    <name type="common">Canine roundworm</name>
    <dbReference type="NCBI Taxonomy" id="6265"/>
    <lineage>
        <taxon>Eukaryota</taxon>
        <taxon>Metazoa</taxon>
        <taxon>Ecdysozoa</taxon>
        <taxon>Nematoda</taxon>
        <taxon>Chromadorea</taxon>
        <taxon>Rhabditida</taxon>
        <taxon>Spirurina</taxon>
        <taxon>Ascaridomorpha</taxon>
        <taxon>Ascaridoidea</taxon>
        <taxon>Toxocaridae</taxon>
        <taxon>Toxocara</taxon>
    </lineage>
</organism>
<dbReference type="GO" id="GO:0003964">
    <property type="term" value="F:RNA-directed DNA polymerase activity"/>
    <property type="evidence" value="ECO:0007669"/>
    <property type="project" value="UniProtKB-KW"/>
</dbReference>
<evidence type="ECO:0000259" key="2">
    <source>
        <dbReference type="Pfam" id="PF00078"/>
    </source>
</evidence>
<evidence type="ECO:0000313" key="3">
    <source>
        <dbReference type="EMBL" id="KHN70819.1"/>
    </source>
</evidence>
<feature type="region of interest" description="Disordered" evidence="1">
    <location>
        <begin position="1"/>
        <end position="22"/>
    </location>
</feature>
<dbReference type="InterPro" id="IPR000477">
    <property type="entry name" value="RT_dom"/>
</dbReference>
<dbReference type="Pfam" id="PF00078">
    <property type="entry name" value="RVT_1"/>
    <property type="match status" value="1"/>
</dbReference>
<dbReference type="PANTHER" id="PTHR36688:SF1">
    <property type="entry name" value="ENDONUCLEASE_EXONUCLEASE_PHOSPHATASE DOMAIN-CONTAINING PROTEIN"/>
    <property type="match status" value="1"/>
</dbReference>
<dbReference type="Proteomes" id="UP000031036">
    <property type="component" value="Unassembled WGS sequence"/>
</dbReference>
<name>A0A0B2UNI5_TOXCA</name>
<protein>
    <submittedName>
        <fullName evidence="3">Putative RNA-directed DNA polymerase from transposon X-element</fullName>
    </submittedName>
</protein>
<reference evidence="3 4" key="1">
    <citation type="submission" date="2014-11" db="EMBL/GenBank/DDBJ databases">
        <title>Genetic blueprint of the zoonotic pathogen Toxocara canis.</title>
        <authorList>
            <person name="Zhu X.-Q."/>
            <person name="Korhonen P.K."/>
            <person name="Cai H."/>
            <person name="Young N.D."/>
            <person name="Nejsum P."/>
            <person name="von Samson-Himmelstjerna G."/>
            <person name="Boag P.R."/>
            <person name="Tan P."/>
            <person name="Li Q."/>
            <person name="Min J."/>
            <person name="Yang Y."/>
            <person name="Wang X."/>
            <person name="Fang X."/>
            <person name="Hall R.S."/>
            <person name="Hofmann A."/>
            <person name="Sternberg P.W."/>
            <person name="Jex A.R."/>
            <person name="Gasser R.B."/>
        </authorList>
    </citation>
    <scope>NUCLEOTIDE SEQUENCE [LARGE SCALE GENOMIC DNA]</scope>
    <source>
        <strain evidence="3">PN_DK_2014</strain>
    </source>
</reference>
<dbReference type="AlphaFoldDB" id="A0A0B2UNI5"/>
<comment type="caution">
    <text evidence="3">The sequence shown here is derived from an EMBL/GenBank/DDBJ whole genome shotgun (WGS) entry which is preliminary data.</text>
</comment>
<keyword evidence="3" id="KW-0548">Nucleotidyltransferase</keyword>
<dbReference type="InterPro" id="IPR052560">
    <property type="entry name" value="RdDP_mobile_element"/>
</dbReference>
<keyword evidence="3" id="KW-0695">RNA-directed DNA polymerase</keyword>
<dbReference type="EMBL" id="JPKZ01022848">
    <property type="protein sequence ID" value="KHN70819.1"/>
    <property type="molecule type" value="Genomic_DNA"/>
</dbReference>
<dbReference type="PANTHER" id="PTHR36688">
    <property type="entry name" value="ENDO/EXONUCLEASE/PHOSPHATASE DOMAIN-CONTAINING PROTEIN"/>
    <property type="match status" value="1"/>
</dbReference>
<keyword evidence="3" id="KW-0808">Transferase</keyword>
<keyword evidence="4" id="KW-1185">Reference proteome</keyword>
<sequence length="366" mass="41774">MEIPGVPFRPPTSSPPSSNCPLATRSNTVNTWCAQRVRLGMDDDVCCIQQEAYHVTRDCLPSSPNMHEEKNHRQQCLLFCEAKDVTSITGSEQEPANYRPISLLSCVSKLIERCIHPQTYQALEPFLPNCQHAFRRRHSITTALAEICEKILVNMENNNLTFIVQLDAQKAYDTVNPYILLQKIIDKVNPDDKLTKEALEMKHGKTILFADDVQLLYTCEESEEPNVARTQGQLQLGRYFNTEQRGVQINGHGLVKLTQNADHKSELKGPSTFAKSECAGLLYTAYRQTHVYEIGQSPLNDSSRGYYKDMLLFTIQVWLLNKNATIIYSRIKSVEILAYWKAFYGADENFTFLVTLEKSNKRLKIR</sequence>